<protein>
    <submittedName>
        <fullName evidence="1">Uncharacterized protein</fullName>
    </submittedName>
</protein>
<sequence length="71" mass="8317">MDKREKSLRLKKKRLEKADSVLNQVSNLSTARYLYTNEELDSMISAIESKSSYVVECLKRRKELNNQSIVH</sequence>
<gene>
    <name evidence="1" type="ORF">J43TS3_26730</name>
</gene>
<dbReference type="AlphaFoldDB" id="A0A920C8Y8"/>
<organism evidence="1 2">
    <name type="scientific">Ornithinibacillus bavariensis</name>
    <dbReference type="NCBI Taxonomy" id="545502"/>
    <lineage>
        <taxon>Bacteria</taxon>
        <taxon>Bacillati</taxon>
        <taxon>Bacillota</taxon>
        <taxon>Bacilli</taxon>
        <taxon>Bacillales</taxon>
        <taxon>Bacillaceae</taxon>
        <taxon>Ornithinibacillus</taxon>
    </lineage>
</organism>
<name>A0A920C8Y8_9BACI</name>
<evidence type="ECO:0000313" key="1">
    <source>
        <dbReference type="EMBL" id="GIO28062.1"/>
    </source>
</evidence>
<dbReference type="Proteomes" id="UP000676917">
    <property type="component" value="Unassembled WGS sequence"/>
</dbReference>
<accession>A0A920C8Y8</accession>
<proteinExistence type="predicted"/>
<dbReference type="EMBL" id="BORP01000005">
    <property type="protein sequence ID" value="GIO28062.1"/>
    <property type="molecule type" value="Genomic_DNA"/>
</dbReference>
<keyword evidence="2" id="KW-1185">Reference proteome</keyword>
<comment type="caution">
    <text evidence="1">The sequence shown here is derived from an EMBL/GenBank/DDBJ whole genome shotgun (WGS) entry which is preliminary data.</text>
</comment>
<evidence type="ECO:0000313" key="2">
    <source>
        <dbReference type="Proteomes" id="UP000676917"/>
    </source>
</evidence>
<reference evidence="1" key="1">
    <citation type="submission" date="2021-03" db="EMBL/GenBank/DDBJ databases">
        <title>Antimicrobial resistance genes in bacteria isolated from Japanese honey, and their potential for conferring macrolide and lincosamide resistance in the American foulbrood pathogen Paenibacillus larvae.</title>
        <authorList>
            <person name="Okamoto M."/>
            <person name="Kumagai M."/>
            <person name="Kanamori H."/>
            <person name="Takamatsu D."/>
        </authorList>
    </citation>
    <scope>NUCLEOTIDE SEQUENCE</scope>
    <source>
        <strain evidence="1">J43TS3</strain>
    </source>
</reference>